<protein>
    <recommendedName>
        <fullName evidence="4">PQQ-like beta-propeller repeat protein</fullName>
    </recommendedName>
</protein>
<dbReference type="PROSITE" id="PS51257">
    <property type="entry name" value="PROKAR_LIPOPROTEIN"/>
    <property type="match status" value="1"/>
</dbReference>
<name>A0ABW4IWI3_9ACTN</name>
<evidence type="ECO:0000313" key="2">
    <source>
        <dbReference type="EMBL" id="MFD1661011.1"/>
    </source>
</evidence>
<accession>A0ABW4IWI3</accession>
<evidence type="ECO:0000256" key="1">
    <source>
        <dbReference type="SAM" id="SignalP"/>
    </source>
</evidence>
<dbReference type="RefSeq" id="WP_381086112.1">
    <property type="nucleotide sequence ID" value="NZ_JBHUDX010000066.1"/>
</dbReference>
<evidence type="ECO:0000313" key="3">
    <source>
        <dbReference type="Proteomes" id="UP001597261"/>
    </source>
</evidence>
<sequence>MRRTRMTVAATALAGALLAGCGSSDGGGTGREGGSGGSAGAAPVKLAVPPEYDGARGWDQEIDWVSEDADADPVTTDGDTVAYIIRSGNGYVVQARDGATGKVRWTSAPYRTPVIDPDDVNAVQTPRLTTVRQGGRTYIVAWAIGEQPGDALTKSKQVTQITIFAADASGRSVAPLHRVSVPIDARRNQATVRDGGAGLLITWNRTEKHSAVVDMPTGTVRQYDNAGALLPHCSNCWNDSVVAVSPKGPVVTGASGGLDVPGAWSSKDNAPKGLSGEGNGTLVGVRGGMFVAHWRSNDGADAAVWSAHDLQSGRLLASTACDNGTRYDTYSAVMSPNGTYLAFGSVVFDVRSGKALCLAGDTTRRGIEIVALADDGTAYGVTDTETATKPVVELRVSTGSPKALPGGTLAPVATVSGGAVFTRREKGSGLRLSVRKKH</sequence>
<dbReference type="EMBL" id="JBHUDX010000066">
    <property type="protein sequence ID" value="MFD1661011.1"/>
    <property type="molecule type" value="Genomic_DNA"/>
</dbReference>
<dbReference type="InterPro" id="IPR011047">
    <property type="entry name" value="Quinoprotein_ADH-like_sf"/>
</dbReference>
<organism evidence="2 3">
    <name type="scientific">Streptomyces caeni</name>
    <dbReference type="NCBI Taxonomy" id="2307231"/>
    <lineage>
        <taxon>Bacteria</taxon>
        <taxon>Bacillati</taxon>
        <taxon>Actinomycetota</taxon>
        <taxon>Actinomycetes</taxon>
        <taxon>Kitasatosporales</taxon>
        <taxon>Streptomycetaceae</taxon>
        <taxon>Streptomyces</taxon>
    </lineage>
</organism>
<feature type="chain" id="PRO_5046519141" description="PQQ-like beta-propeller repeat protein" evidence="1">
    <location>
        <begin position="20"/>
        <end position="438"/>
    </location>
</feature>
<gene>
    <name evidence="2" type="ORF">ACFSL4_23085</name>
</gene>
<dbReference type="Proteomes" id="UP001597261">
    <property type="component" value="Unassembled WGS sequence"/>
</dbReference>
<comment type="caution">
    <text evidence="2">The sequence shown here is derived from an EMBL/GenBank/DDBJ whole genome shotgun (WGS) entry which is preliminary data.</text>
</comment>
<evidence type="ECO:0008006" key="4">
    <source>
        <dbReference type="Google" id="ProtNLM"/>
    </source>
</evidence>
<proteinExistence type="predicted"/>
<keyword evidence="3" id="KW-1185">Reference proteome</keyword>
<reference evidence="3" key="1">
    <citation type="journal article" date="2019" name="Int. J. Syst. Evol. Microbiol.">
        <title>The Global Catalogue of Microorganisms (GCM) 10K type strain sequencing project: providing services to taxonomists for standard genome sequencing and annotation.</title>
        <authorList>
            <consortium name="The Broad Institute Genomics Platform"/>
            <consortium name="The Broad Institute Genome Sequencing Center for Infectious Disease"/>
            <person name="Wu L."/>
            <person name="Ma J."/>
        </authorList>
    </citation>
    <scope>NUCLEOTIDE SEQUENCE [LARGE SCALE GENOMIC DNA]</scope>
    <source>
        <strain evidence="3">CGMCC 1.12470</strain>
    </source>
</reference>
<dbReference type="SUPFAM" id="SSF50998">
    <property type="entry name" value="Quinoprotein alcohol dehydrogenase-like"/>
    <property type="match status" value="1"/>
</dbReference>
<feature type="signal peptide" evidence="1">
    <location>
        <begin position="1"/>
        <end position="19"/>
    </location>
</feature>
<keyword evidence="1" id="KW-0732">Signal</keyword>